<dbReference type="InterPro" id="IPR039551">
    <property type="entry name" value="Cho/carn_acyl_trans"/>
</dbReference>
<dbReference type="EMBL" id="UYYG01001158">
    <property type="protein sequence ID" value="VDN57156.1"/>
    <property type="molecule type" value="Genomic_DNA"/>
</dbReference>
<keyword evidence="4 8" id="KW-0012">Acyltransferase</keyword>
<dbReference type="GO" id="GO:0008292">
    <property type="term" value="P:acetylcholine biosynthetic process"/>
    <property type="evidence" value="ECO:0007669"/>
    <property type="project" value="TreeGrafter"/>
</dbReference>
<feature type="domain" description="Choline/carnitine acyltransferase" evidence="9">
    <location>
        <begin position="5"/>
        <end position="573"/>
    </location>
</feature>
<evidence type="ECO:0000313" key="10">
    <source>
        <dbReference type="EMBL" id="VDN57156.1"/>
    </source>
</evidence>
<dbReference type="SUPFAM" id="SSF52777">
    <property type="entry name" value="CoA-dependent acyltransferases"/>
    <property type="match status" value="2"/>
</dbReference>
<name>A0A3P7SQE8_DRAME</name>
<evidence type="ECO:0000256" key="6">
    <source>
        <dbReference type="ARBA" id="ARBA00040495"/>
    </source>
</evidence>
<dbReference type="GO" id="GO:0043005">
    <property type="term" value="C:neuron projection"/>
    <property type="evidence" value="ECO:0007669"/>
    <property type="project" value="TreeGrafter"/>
</dbReference>
<dbReference type="PANTHER" id="PTHR22589">
    <property type="entry name" value="CARNITINE O-ACYLTRANSFERASE"/>
    <property type="match status" value="1"/>
</dbReference>
<evidence type="ECO:0000256" key="8">
    <source>
        <dbReference type="RuleBase" id="RU003801"/>
    </source>
</evidence>
<keyword evidence="2 8" id="KW-0808">Transferase</keyword>
<dbReference type="InterPro" id="IPR000542">
    <property type="entry name" value="Carn_acyl_trans"/>
</dbReference>
<evidence type="ECO:0000256" key="7">
    <source>
        <dbReference type="PIRSR" id="PIRSR600542-1"/>
    </source>
</evidence>
<evidence type="ECO:0000256" key="4">
    <source>
        <dbReference type="ARBA" id="ARBA00023315"/>
    </source>
</evidence>
<dbReference type="Pfam" id="PF00755">
    <property type="entry name" value="Carn_acyltransf"/>
    <property type="match status" value="1"/>
</dbReference>
<reference evidence="10 11" key="1">
    <citation type="submission" date="2018-11" db="EMBL/GenBank/DDBJ databases">
        <authorList>
            <consortium name="Pathogen Informatics"/>
        </authorList>
    </citation>
    <scope>NUCLEOTIDE SEQUENCE [LARGE SCALE GENOMIC DNA]</scope>
</reference>
<keyword evidence="11" id="KW-1185">Reference proteome</keyword>
<sequence>MPKPPVPYLDHTLSRYLEYARVVAHNNKDAIKRTEEAVSQFRKTGIDLQLKLQKFADGNDNWINNFWLPEMYLKVRLALPVNSNPAYIFPEQKFANINEQLKKLIDREMSTGKIKVPMCMEQYNRILSCYREPHKIEDIQHYKRSDKNTRSQWNEHILVMSNNQTFILFTRVGGILLPQTEIIYQLSEIVRMSDGRAQDVVLPIAGGSVGNRDDAAAFWELMKEVPENLQSLDLVRKSLFVVCIDRPRNLIKFRNDLESKMAIKGLHMLHGFGKENWGLNRWYDATIQIIISSDGTNGLCIEHSVAEGIVIINMGEFSINYAMKNMRRKIIAEPKAKIHPKPLTWLVSPQAKNIMWKQIAEFQRLSEDLELSVLIFTDFGKEFIKSCLISPDGFVQLSMQLAYYKVHQHLVSTYESASIRRFRLGRVDNIRAATPEALQWVQAMVDKDKPVVKLLISLFPVIYITNITGHGIDNHLCALKLLAIEEMKQGRLEKLPSIFQDSVWDETMRFPLSTSQVTTTTTAPDVYLCYGPVVKDGYGCSYNLQSNKIIFAPSAFRSCSKTKIDSFKAALTESLRDMRAII</sequence>
<feature type="active site" description="Proton acceptor" evidence="7">
    <location>
        <position position="303"/>
    </location>
</feature>
<comment type="similarity">
    <text evidence="1 8">Belongs to the carnitine/choline acetyltransferase family.</text>
</comment>
<evidence type="ECO:0000256" key="5">
    <source>
        <dbReference type="ARBA" id="ARBA00039091"/>
    </source>
</evidence>
<dbReference type="InterPro" id="IPR042231">
    <property type="entry name" value="Cho/carn_acyl_trans_2"/>
</dbReference>
<dbReference type="PANTHER" id="PTHR22589:SF14">
    <property type="entry name" value="CHOLINE O-ACETYLTRANSFERASE"/>
    <property type="match status" value="1"/>
</dbReference>
<dbReference type="EC" id="2.3.1.6" evidence="5"/>
<evidence type="ECO:0000259" key="9">
    <source>
        <dbReference type="Pfam" id="PF00755"/>
    </source>
</evidence>
<dbReference type="GO" id="GO:0004102">
    <property type="term" value="F:choline O-acetyltransferase activity"/>
    <property type="evidence" value="ECO:0007669"/>
    <property type="project" value="UniProtKB-EC"/>
</dbReference>
<evidence type="ECO:0000256" key="1">
    <source>
        <dbReference type="ARBA" id="ARBA00005232"/>
    </source>
</evidence>
<gene>
    <name evidence="10" type="ORF">DME_LOCUS7129</name>
</gene>
<keyword evidence="3" id="KW-0530">Neurotransmitter biosynthesis</keyword>
<evidence type="ECO:0000256" key="3">
    <source>
        <dbReference type="ARBA" id="ARBA00022979"/>
    </source>
</evidence>
<dbReference type="OrthoDB" id="240216at2759"/>
<evidence type="ECO:0000256" key="2">
    <source>
        <dbReference type="ARBA" id="ARBA00022679"/>
    </source>
</evidence>
<dbReference type="InterPro" id="IPR023213">
    <property type="entry name" value="CAT-like_dom_sf"/>
</dbReference>
<dbReference type="Gene3D" id="3.30.559.10">
    <property type="entry name" value="Chloramphenicol acetyltransferase-like domain"/>
    <property type="match status" value="1"/>
</dbReference>
<dbReference type="Proteomes" id="UP000274756">
    <property type="component" value="Unassembled WGS sequence"/>
</dbReference>
<accession>A0A3P7SQE8</accession>
<dbReference type="GO" id="GO:0007274">
    <property type="term" value="P:neuromuscular synaptic transmission"/>
    <property type="evidence" value="ECO:0007669"/>
    <property type="project" value="TreeGrafter"/>
</dbReference>
<dbReference type="PROSITE" id="PS00440">
    <property type="entry name" value="ACYLTRANSF_C_2"/>
    <property type="match status" value="1"/>
</dbReference>
<dbReference type="AlphaFoldDB" id="A0A3P7SQE8"/>
<dbReference type="Gene3D" id="3.30.559.70">
    <property type="entry name" value="Choline/Carnitine o-acyltransferase, domain 2"/>
    <property type="match status" value="1"/>
</dbReference>
<dbReference type="GO" id="GO:0005737">
    <property type="term" value="C:cytoplasm"/>
    <property type="evidence" value="ECO:0007669"/>
    <property type="project" value="TreeGrafter"/>
</dbReference>
<organism evidence="10 11">
    <name type="scientific">Dracunculus medinensis</name>
    <name type="common">Guinea worm</name>
    <dbReference type="NCBI Taxonomy" id="318479"/>
    <lineage>
        <taxon>Eukaryota</taxon>
        <taxon>Metazoa</taxon>
        <taxon>Ecdysozoa</taxon>
        <taxon>Nematoda</taxon>
        <taxon>Chromadorea</taxon>
        <taxon>Rhabditida</taxon>
        <taxon>Spirurina</taxon>
        <taxon>Dracunculoidea</taxon>
        <taxon>Dracunculidae</taxon>
        <taxon>Dracunculus</taxon>
    </lineage>
</organism>
<proteinExistence type="inferred from homology"/>
<dbReference type="GO" id="GO:0045202">
    <property type="term" value="C:synapse"/>
    <property type="evidence" value="ECO:0007669"/>
    <property type="project" value="GOC"/>
</dbReference>
<evidence type="ECO:0000313" key="11">
    <source>
        <dbReference type="Proteomes" id="UP000274756"/>
    </source>
</evidence>
<protein>
    <recommendedName>
        <fullName evidence="6">Choline O-acetyltransferase</fullName>
        <ecNumber evidence="5">2.3.1.6</ecNumber>
    </recommendedName>
</protein>
<dbReference type="STRING" id="318479.A0A3P7SQE8"/>